<accession>A0A848GRU1</accession>
<sequence length="83" mass="9882">MIERPVYRYVGSVAEHLEQIDEILEEERLRVAAFTPEEAIQYLKDAGVYHLLIGPKRRNPWRKKSTRRKAKAATKLKKLRQHR</sequence>
<reference evidence="2 3" key="1">
    <citation type="submission" date="2020-04" db="EMBL/GenBank/DDBJ databases">
        <title>Chitinophaga sp. G-6-1-13 sp. nov., isolated from soil.</title>
        <authorList>
            <person name="Dahal R.H."/>
            <person name="Chaudhary D.K."/>
        </authorList>
    </citation>
    <scope>NUCLEOTIDE SEQUENCE [LARGE SCALE GENOMIC DNA]</scope>
    <source>
        <strain evidence="2 3">G-6-1-13</strain>
    </source>
</reference>
<evidence type="ECO:0000313" key="3">
    <source>
        <dbReference type="Proteomes" id="UP000583266"/>
    </source>
</evidence>
<organism evidence="2 3">
    <name type="scientific">Chitinophaga fulva</name>
    <dbReference type="NCBI Taxonomy" id="2728842"/>
    <lineage>
        <taxon>Bacteria</taxon>
        <taxon>Pseudomonadati</taxon>
        <taxon>Bacteroidota</taxon>
        <taxon>Chitinophagia</taxon>
        <taxon>Chitinophagales</taxon>
        <taxon>Chitinophagaceae</taxon>
        <taxon>Chitinophaga</taxon>
    </lineage>
</organism>
<proteinExistence type="predicted"/>
<gene>
    <name evidence="2" type="ORF">HHL17_28225</name>
</gene>
<name>A0A848GRU1_9BACT</name>
<keyword evidence="3" id="KW-1185">Reference proteome</keyword>
<dbReference type="RefSeq" id="WP_169228168.1">
    <property type="nucleotide sequence ID" value="NZ_JABBGC010000003.1"/>
</dbReference>
<dbReference type="AlphaFoldDB" id="A0A848GRU1"/>
<feature type="region of interest" description="Disordered" evidence="1">
    <location>
        <begin position="60"/>
        <end position="83"/>
    </location>
</feature>
<dbReference type="Proteomes" id="UP000583266">
    <property type="component" value="Unassembled WGS sequence"/>
</dbReference>
<evidence type="ECO:0000313" key="2">
    <source>
        <dbReference type="EMBL" id="NML41114.1"/>
    </source>
</evidence>
<comment type="caution">
    <text evidence="2">The sequence shown here is derived from an EMBL/GenBank/DDBJ whole genome shotgun (WGS) entry which is preliminary data.</text>
</comment>
<dbReference type="EMBL" id="JABBGC010000003">
    <property type="protein sequence ID" value="NML41114.1"/>
    <property type="molecule type" value="Genomic_DNA"/>
</dbReference>
<protein>
    <submittedName>
        <fullName evidence="2">Uncharacterized protein</fullName>
    </submittedName>
</protein>
<evidence type="ECO:0000256" key="1">
    <source>
        <dbReference type="SAM" id="MobiDB-lite"/>
    </source>
</evidence>